<name>A0A0F6CL47_MYCGL</name>
<organism evidence="3 4">
    <name type="scientific">Mycoplasmoides gallisepticum S6</name>
    <dbReference type="NCBI Taxonomy" id="1006581"/>
    <lineage>
        <taxon>Bacteria</taxon>
        <taxon>Bacillati</taxon>
        <taxon>Mycoplasmatota</taxon>
        <taxon>Mycoplasmoidales</taxon>
        <taxon>Mycoplasmoidaceae</taxon>
        <taxon>Mycoplasmoides</taxon>
    </lineage>
</organism>
<dbReference type="Pfam" id="PF12506">
    <property type="entry name" value="DUF3713"/>
    <property type="match status" value="1"/>
</dbReference>
<gene>
    <name evidence="3" type="ORF">GCW_03170</name>
</gene>
<dbReference type="PROSITE" id="PS51257">
    <property type="entry name" value="PROKAR_LIPOPROTEIN"/>
    <property type="match status" value="1"/>
</dbReference>
<evidence type="ECO:0000256" key="1">
    <source>
        <dbReference type="ARBA" id="ARBA00010828"/>
    </source>
</evidence>
<evidence type="ECO:0008006" key="5">
    <source>
        <dbReference type="Google" id="ProtNLM"/>
    </source>
</evidence>
<dbReference type="Proteomes" id="UP000018735">
    <property type="component" value="Chromosome"/>
</dbReference>
<dbReference type="InterPro" id="IPR022186">
    <property type="entry name" value="DUF3713"/>
</dbReference>
<dbReference type="RefSeq" id="WP_011884819.1">
    <property type="nucleotide sequence ID" value="NC_023030.2"/>
</dbReference>
<feature type="chain" id="PRO_5002501108" description="Lipoprotein" evidence="2">
    <location>
        <begin position="33"/>
        <end position="1150"/>
    </location>
</feature>
<proteinExistence type="inferred from homology"/>
<dbReference type="eggNOG" id="ENOG5031Y88">
    <property type="taxonomic scope" value="Bacteria"/>
</dbReference>
<keyword evidence="2" id="KW-0732">Signal</keyword>
<accession>A0A0F6CL47</accession>
<dbReference type="KEGG" id="mgz:GCW_03170"/>
<dbReference type="HOGENOM" id="CLU_007912_0_0_14"/>
<dbReference type="EMBL" id="CP006916">
    <property type="protein sequence ID" value="AHB99819.1"/>
    <property type="molecule type" value="Genomic_DNA"/>
</dbReference>
<feature type="signal peptide" evidence="2">
    <location>
        <begin position="1"/>
        <end position="32"/>
    </location>
</feature>
<dbReference type="AlphaFoldDB" id="A0A0F6CL47"/>
<sequence length="1150" mass="129948">MFKNKKHKILAASFLLSGVTVVSMVASSCSSAANNPVVEGLFKTKQHPENFSNSSAGSFNAVLQNSLETDQGFNDFARFLIANSLADWYTNNASNSIVQKYRGWERDAETKLESETTSLRNQFRRNFEIRRQTDLFDPNGGTADSYKRRQVLTNVFTDFSSMVFQNNYLGYFDDKNKKVDNPLIDVISKPENWKNFKFYSDGYTDSKSTQNDNQMFADFQAYVFDQWVKRENPNLVSRIVFTNENINGGLDQIFDKKVLGDELKASYSFQAFTNPNQVIDRTSPKLSTGFRQLVANDGLVNYYNPANFTVDFLNQFSSDSGGKLLMSASDMFNSFDVAFSTAYVQQYQDLTNNVDKDNAIASVTLNPNNIMKNFIFANQANANSAYSTTLDLTSNDPQLKELSEKIKSSILVDKIADNSYYDIYKQYAEGKARLHEYIRPTSSDMNSNEIQKQFILSRGKDGIHIMAIDGANYYLTGSSRNIEKQKEFLLFRNQLVNNPDFSRFFSEKSYQFNVLDPVKKYYDKNNTTLTIEFLLNAIDDQNSFLHKPGNEALLGSLTKASSILKDLVKAKVDYDFALKVRNDAINAREKIIERAGTFDNLIKTDKTPTIGIAGKLPHPAAADGSYVGIESYYKNLLVENKLLPENTLTTKDQGLSKLFDQVVNDTKAKYFQTAKTVAEGLLLNGEPSYTYSQNVFVSSRYDPQYSLAANLAINTTIALPTSTNDFKRQFYLNDQGFTNFYDPRTNQFKDFEGLKADQIKNVVNFYFIQSTWESQANKVKYGSWATKAEYNNVLNNYFDNQRTISNLNDDARLNYLRYLNTFRYLIQDNLAEFKRILSTQITRGVSANVSWTLTNGTKLDNNGNIASTQDKINFTNFVANPNYLQGSKFNLANLNKATDNNPNSQSNNLNYSTTNNNQTVYGFNGLSIANANNNTNLNTEVRSVLFDNFEQSGQNGVLYAFGGSLEDVVNYVNTLTTNRELDAFVELLRRAQVNINLFDTDANGMALSAEQRRANLISQLSDTKILPADVYTKFVGYVGQNKVSSTDLTTQPDSFVPFTAAKSLLNWTTYIKQINFKEVANLGGASWLTNPSNRLDLSVDELLSIVAKYAFDNSYQNNAELAIISQQSLIDVNDKRLYDALGLRWVLRNS</sequence>
<comment type="similarity">
    <text evidence="1">Belongs to the MG307/MG309/MG338 family.</text>
</comment>
<evidence type="ECO:0000256" key="2">
    <source>
        <dbReference type="SAM" id="SignalP"/>
    </source>
</evidence>
<protein>
    <recommendedName>
        <fullName evidence="5">Lipoprotein</fullName>
    </recommendedName>
</protein>
<evidence type="ECO:0000313" key="4">
    <source>
        <dbReference type="Proteomes" id="UP000018735"/>
    </source>
</evidence>
<reference evidence="3 4" key="1">
    <citation type="journal article" date="2011" name="PLoS ONE">
        <title>Core proteome of the minimal cell: comparative proteomics of three mollicute species.</title>
        <authorList>
            <person name="Fisunov G.Y."/>
            <person name="Alexeev D.G."/>
            <person name="Bazaleev N.A."/>
            <person name="Ladygina V.G."/>
            <person name="Galyamina M.A."/>
            <person name="Kondratov I.G."/>
            <person name="Zhukova N.A."/>
            <person name="Serebryakova M.V."/>
            <person name="Demina I.A."/>
            <person name="Govorun V.M."/>
        </authorList>
    </citation>
    <scope>NUCLEOTIDE SEQUENCE [LARGE SCALE GENOMIC DNA]</scope>
    <source>
        <strain evidence="3 4">S6</strain>
    </source>
</reference>
<evidence type="ECO:0000313" key="3">
    <source>
        <dbReference type="EMBL" id="AHB99819.1"/>
    </source>
</evidence>